<keyword evidence="1" id="KW-0862">Zinc</keyword>
<comment type="caution">
    <text evidence="4">The sequence shown here is derived from an EMBL/GenBank/DDBJ whole genome shotgun (WGS) entry which is preliminary data.</text>
</comment>
<organism evidence="4 5">
    <name type="scientific">Sesamum angolense</name>
    <dbReference type="NCBI Taxonomy" id="2727404"/>
    <lineage>
        <taxon>Eukaryota</taxon>
        <taxon>Viridiplantae</taxon>
        <taxon>Streptophyta</taxon>
        <taxon>Embryophyta</taxon>
        <taxon>Tracheophyta</taxon>
        <taxon>Spermatophyta</taxon>
        <taxon>Magnoliopsida</taxon>
        <taxon>eudicotyledons</taxon>
        <taxon>Gunneridae</taxon>
        <taxon>Pentapetalae</taxon>
        <taxon>asterids</taxon>
        <taxon>lamiids</taxon>
        <taxon>Lamiales</taxon>
        <taxon>Pedaliaceae</taxon>
        <taxon>Sesamum</taxon>
    </lineage>
</organism>
<keyword evidence="2" id="KW-0732">Signal</keyword>
<sequence>MKIWSTMKGLLIVIQVTRPEPTDTDPKTVEIAQWTERDQIGQGTIVSAMSSTIFDVYCSHSYTAKSLWDELDRKYNTEEQGLEKYSVSKFMRYQMVEDRFVAGQTHEITNLENALADAEMKFPEKFLVMSIVDKFPKSWKNFDKTTKNKKPKANKPCWNCGQVGHWAKLCPNKKAKTGQAVVNMVVGGSSSASTSGATKGYVSVQPKLLTIYEPCYWLIDTGANVHVYADKSLFVSYQAINGRTKTKLQILLSVRVPSKNAGPKTQKKKRLGPKTVDAVFLGYVETSYALRFLIIKSEFPGIEVNTIVEFCDVVFIEDVFPMEIGIPSNVSLDESLASTSILEHMEKMTNVGVNPNSTSLTHEESNEPRWSKRARVVKNFRSNFVTYNIEDDPVTFNDVMASSEAKQWKVAIKSEMDSIVSNKTWMLVPSGVYHYWV</sequence>
<feature type="signal peptide" evidence="2">
    <location>
        <begin position="1"/>
        <end position="19"/>
    </location>
</feature>
<evidence type="ECO:0000313" key="4">
    <source>
        <dbReference type="EMBL" id="KAK4389860.1"/>
    </source>
</evidence>
<dbReference type="InterPro" id="IPR036875">
    <property type="entry name" value="Znf_CCHC_sf"/>
</dbReference>
<keyword evidence="1" id="KW-0479">Metal-binding</keyword>
<gene>
    <name evidence="4" type="ORF">Sango_2323000</name>
</gene>
<keyword evidence="1" id="KW-0863">Zinc-finger</keyword>
<dbReference type="PANTHER" id="PTHR47592:SF27">
    <property type="entry name" value="OS08G0421700 PROTEIN"/>
    <property type="match status" value="1"/>
</dbReference>
<dbReference type="GO" id="GO:0008270">
    <property type="term" value="F:zinc ion binding"/>
    <property type="evidence" value="ECO:0007669"/>
    <property type="project" value="UniProtKB-KW"/>
</dbReference>
<dbReference type="PANTHER" id="PTHR47592">
    <property type="entry name" value="PBF68 PROTEIN"/>
    <property type="match status" value="1"/>
</dbReference>
<dbReference type="Gene3D" id="4.10.60.10">
    <property type="entry name" value="Zinc finger, CCHC-type"/>
    <property type="match status" value="1"/>
</dbReference>
<proteinExistence type="predicted"/>
<dbReference type="GO" id="GO:0003676">
    <property type="term" value="F:nucleic acid binding"/>
    <property type="evidence" value="ECO:0007669"/>
    <property type="project" value="InterPro"/>
</dbReference>
<reference evidence="4" key="1">
    <citation type="submission" date="2020-06" db="EMBL/GenBank/DDBJ databases">
        <authorList>
            <person name="Li T."/>
            <person name="Hu X."/>
            <person name="Zhang T."/>
            <person name="Song X."/>
            <person name="Zhang H."/>
            <person name="Dai N."/>
            <person name="Sheng W."/>
            <person name="Hou X."/>
            <person name="Wei L."/>
        </authorList>
    </citation>
    <scope>NUCLEOTIDE SEQUENCE</scope>
    <source>
        <strain evidence="4">K16</strain>
        <tissue evidence="4">Leaf</tissue>
    </source>
</reference>
<name>A0AAE1WAN6_9LAMI</name>
<dbReference type="SUPFAM" id="SSF57756">
    <property type="entry name" value="Retrovirus zinc finger-like domains"/>
    <property type="match status" value="1"/>
</dbReference>
<dbReference type="AlphaFoldDB" id="A0AAE1WAN6"/>
<evidence type="ECO:0000313" key="5">
    <source>
        <dbReference type="Proteomes" id="UP001289374"/>
    </source>
</evidence>
<evidence type="ECO:0000256" key="2">
    <source>
        <dbReference type="SAM" id="SignalP"/>
    </source>
</evidence>
<accession>A0AAE1WAN6</accession>
<dbReference type="PROSITE" id="PS50158">
    <property type="entry name" value="ZF_CCHC"/>
    <property type="match status" value="1"/>
</dbReference>
<reference evidence="4" key="2">
    <citation type="journal article" date="2024" name="Plant">
        <title>Genomic evolution and insights into agronomic trait innovations of Sesamum species.</title>
        <authorList>
            <person name="Miao H."/>
            <person name="Wang L."/>
            <person name="Qu L."/>
            <person name="Liu H."/>
            <person name="Sun Y."/>
            <person name="Le M."/>
            <person name="Wang Q."/>
            <person name="Wei S."/>
            <person name="Zheng Y."/>
            <person name="Lin W."/>
            <person name="Duan Y."/>
            <person name="Cao H."/>
            <person name="Xiong S."/>
            <person name="Wang X."/>
            <person name="Wei L."/>
            <person name="Li C."/>
            <person name="Ma Q."/>
            <person name="Ju M."/>
            <person name="Zhao R."/>
            <person name="Li G."/>
            <person name="Mu C."/>
            <person name="Tian Q."/>
            <person name="Mei H."/>
            <person name="Zhang T."/>
            <person name="Gao T."/>
            <person name="Zhang H."/>
        </authorList>
    </citation>
    <scope>NUCLEOTIDE SEQUENCE</scope>
    <source>
        <strain evidence="4">K16</strain>
    </source>
</reference>
<evidence type="ECO:0000259" key="3">
    <source>
        <dbReference type="PROSITE" id="PS50158"/>
    </source>
</evidence>
<dbReference type="SMART" id="SM00343">
    <property type="entry name" value="ZnF_C2HC"/>
    <property type="match status" value="1"/>
</dbReference>
<dbReference type="Pfam" id="PF00098">
    <property type="entry name" value="zf-CCHC"/>
    <property type="match status" value="1"/>
</dbReference>
<feature type="domain" description="CCHC-type" evidence="3">
    <location>
        <begin position="157"/>
        <end position="172"/>
    </location>
</feature>
<dbReference type="EMBL" id="JACGWL010000013">
    <property type="protein sequence ID" value="KAK4389860.1"/>
    <property type="molecule type" value="Genomic_DNA"/>
</dbReference>
<feature type="chain" id="PRO_5042148426" description="CCHC-type domain-containing protein" evidence="2">
    <location>
        <begin position="20"/>
        <end position="437"/>
    </location>
</feature>
<evidence type="ECO:0000256" key="1">
    <source>
        <dbReference type="PROSITE-ProRule" id="PRU00047"/>
    </source>
</evidence>
<dbReference type="InterPro" id="IPR001878">
    <property type="entry name" value="Znf_CCHC"/>
</dbReference>
<dbReference type="Proteomes" id="UP001289374">
    <property type="component" value="Unassembled WGS sequence"/>
</dbReference>
<dbReference type="Pfam" id="PF14223">
    <property type="entry name" value="Retrotran_gag_2"/>
    <property type="match status" value="1"/>
</dbReference>
<protein>
    <recommendedName>
        <fullName evidence="3">CCHC-type domain-containing protein</fullName>
    </recommendedName>
</protein>
<keyword evidence="5" id="KW-1185">Reference proteome</keyword>